<sequence>MLLLTKSSGSRLSDMESIERLCSEPFNELVQLLIDGSETAAMVLPSPRFASKLASEASRSTHTAAVAAGYSHTHSTLALRRGFHNVSRSSSRRAEYTHAEVVCAHASR</sequence>
<evidence type="ECO:0000313" key="1">
    <source>
        <dbReference type="EMBL" id="OQV18918.1"/>
    </source>
</evidence>
<dbReference type="AlphaFoldDB" id="A0A1W0WUN0"/>
<keyword evidence="2" id="KW-1185">Reference proteome</keyword>
<organism evidence="1 2">
    <name type="scientific">Hypsibius exemplaris</name>
    <name type="common">Freshwater tardigrade</name>
    <dbReference type="NCBI Taxonomy" id="2072580"/>
    <lineage>
        <taxon>Eukaryota</taxon>
        <taxon>Metazoa</taxon>
        <taxon>Ecdysozoa</taxon>
        <taxon>Tardigrada</taxon>
        <taxon>Eutardigrada</taxon>
        <taxon>Parachela</taxon>
        <taxon>Hypsibioidea</taxon>
        <taxon>Hypsibiidae</taxon>
        <taxon>Hypsibius</taxon>
    </lineage>
</organism>
<evidence type="ECO:0000313" key="2">
    <source>
        <dbReference type="Proteomes" id="UP000192578"/>
    </source>
</evidence>
<reference evidence="2" key="1">
    <citation type="submission" date="2017-01" db="EMBL/GenBank/DDBJ databases">
        <title>Comparative genomics of anhydrobiosis in the tardigrade Hypsibius dujardini.</title>
        <authorList>
            <person name="Yoshida Y."/>
            <person name="Koutsovoulos G."/>
            <person name="Laetsch D."/>
            <person name="Stevens L."/>
            <person name="Kumar S."/>
            <person name="Horikawa D."/>
            <person name="Ishino K."/>
            <person name="Komine S."/>
            <person name="Tomita M."/>
            <person name="Blaxter M."/>
            <person name="Arakawa K."/>
        </authorList>
    </citation>
    <scope>NUCLEOTIDE SEQUENCE [LARGE SCALE GENOMIC DNA]</scope>
    <source>
        <strain evidence="2">Z151</strain>
    </source>
</reference>
<comment type="caution">
    <text evidence="1">The sequence shown here is derived from an EMBL/GenBank/DDBJ whole genome shotgun (WGS) entry which is preliminary data.</text>
</comment>
<protein>
    <submittedName>
        <fullName evidence="1">Uncharacterized protein</fullName>
    </submittedName>
</protein>
<proteinExistence type="predicted"/>
<dbReference type="Proteomes" id="UP000192578">
    <property type="component" value="Unassembled WGS sequence"/>
</dbReference>
<accession>A0A1W0WUN0</accession>
<dbReference type="EMBL" id="MTYJ01000044">
    <property type="protein sequence ID" value="OQV18918.1"/>
    <property type="molecule type" value="Genomic_DNA"/>
</dbReference>
<gene>
    <name evidence="1" type="ORF">BV898_06979</name>
</gene>
<name>A0A1W0WUN0_HYPEX</name>